<reference evidence="3 4" key="1">
    <citation type="journal article" date="2018" name="Front. Plant Sci.">
        <title>Red Clover (Trifolium pratense) and Zigzag Clover (T. medium) - A Picture of Genomic Similarities and Differences.</title>
        <authorList>
            <person name="Dluhosova J."/>
            <person name="Istvanek J."/>
            <person name="Nedelnik J."/>
            <person name="Repkova J."/>
        </authorList>
    </citation>
    <scope>NUCLEOTIDE SEQUENCE [LARGE SCALE GENOMIC DNA]</scope>
    <source>
        <strain evidence="4">cv. 10/8</strain>
        <tissue evidence="3">Leaf</tissue>
    </source>
</reference>
<proteinExistence type="predicted"/>
<evidence type="ECO:0000313" key="4">
    <source>
        <dbReference type="Proteomes" id="UP000265520"/>
    </source>
</evidence>
<comment type="caution">
    <text evidence="3">The sequence shown here is derived from an EMBL/GenBank/DDBJ whole genome shotgun (WGS) entry which is preliminary data.</text>
</comment>
<feature type="domain" description="GAG-pre-integrase" evidence="2">
    <location>
        <begin position="71"/>
        <end position="115"/>
    </location>
</feature>
<dbReference type="Pfam" id="PF13976">
    <property type="entry name" value="gag_pre-integrs"/>
    <property type="match status" value="1"/>
</dbReference>
<dbReference type="EMBL" id="LXQA010061752">
    <property type="protein sequence ID" value="MCI06410.1"/>
    <property type="molecule type" value="Genomic_DNA"/>
</dbReference>
<dbReference type="Proteomes" id="UP000265520">
    <property type="component" value="Unassembled WGS sequence"/>
</dbReference>
<keyword evidence="4" id="KW-1185">Reference proteome</keyword>
<protein>
    <submittedName>
        <fullName evidence="3">Gag-pol polyprotein</fullName>
    </submittedName>
</protein>
<feature type="non-terminal residue" evidence="3">
    <location>
        <position position="120"/>
    </location>
</feature>
<organism evidence="3 4">
    <name type="scientific">Trifolium medium</name>
    <dbReference type="NCBI Taxonomy" id="97028"/>
    <lineage>
        <taxon>Eukaryota</taxon>
        <taxon>Viridiplantae</taxon>
        <taxon>Streptophyta</taxon>
        <taxon>Embryophyta</taxon>
        <taxon>Tracheophyta</taxon>
        <taxon>Spermatophyta</taxon>
        <taxon>Magnoliopsida</taxon>
        <taxon>eudicotyledons</taxon>
        <taxon>Gunneridae</taxon>
        <taxon>Pentapetalae</taxon>
        <taxon>rosids</taxon>
        <taxon>fabids</taxon>
        <taxon>Fabales</taxon>
        <taxon>Fabaceae</taxon>
        <taxon>Papilionoideae</taxon>
        <taxon>50 kb inversion clade</taxon>
        <taxon>NPAAA clade</taxon>
        <taxon>Hologalegina</taxon>
        <taxon>IRL clade</taxon>
        <taxon>Trifolieae</taxon>
        <taxon>Trifolium</taxon>
    </lineage>
</organism>
<accession>A0A392P4R6</accession>
<name>A0A392P4R6_9FABA</name>
<sequence length="120" mass="14237">MMHNSTGRLGEILDKQIPNRPKYMGLNYEHVNKQKKYDPELKFMGDYDPTMSKPMSQHSKRQNGTRTKDNCYLWVPEEHTNSSTCLISKEDEVNLWHQKLGHLNLRGMKRVDDHQLYDVF</sequence>
<feature type="region of interest" description="Disordered" evidence="1">
    <location>
        <begin position="42"/>
        <end position="66"/>
    </location>
</feature>
<dbReference type="InterPro" id="IPR025724">
    <property type="entry name" value="GAG-pre-integrase_dom"/>
</dbReference>
<dbReference type="AlphaFoldDB" id="A0A392P4R6"/>
<evidence type="ECO:0000256" key="1">
    <source>
        <dbReference type="SAM" id="MobiDB-lite"/>
    </source>
</evidence>
<evidence type="ECO:0000259" key="2">
    <source>
        <dbReference type="Pfam" id="PF13976"/>
    </source>
</evidence>
<evidence type="ECO:0000313" key="3">
    <source>
        <dbReference type="EMBL" id="MCI06410.1"/>
    </source>
</evidence>